<evidence type="ECO:0000313" key="1">
    <source>
        <dbReference type="EMBL" id="QDC44712.1"/>
    </source>
</evidence>
<keyword evidence="2" id="KW-1185">Reference proteome</keyword>
<name>A0A5B8CTV0_9PROT</name>
<dbReference type="AlphaFoldDB" id="A0A5B8CTV0"/>
<dbReference type="EMBL" id="CP040946">
    <property type="protein sequence ID" value="QDC44712.1"/>
    <property type="molecule type" value="Genomic_DNA"/>
</dbReference>
<dbReference type="InterPro" id="IPR017136">
    <property type="entry name" value="UCP037205"/>
</dbReference>
<dbReference type="Pfam" id="PF10013">
    <property type="entry name" value="DUF2256"/>
    <property type="match status" value="1"/>
</dbReference>
<proteinExistence type="predicted"/>
<organism evidence="1 2">
    <name type="scientific">Methylophilus medardicus</name>
    <dbReference type="NCBI Taxonomy" id="2588534"/>
    <lineage>
        <taxon>Bacteria</taxon>
        <taxon>Pseudomonadati</taxon>
        <taxon>Pseudomonadota</taxon>
        <taxon>Betaproteobacteria</taxon>
        <taxon>Nitrosomonadales</taxon>
        <taxon>Methylophilaceae</taxon>
        <taxon>Methylophilus</taxon>
    </lineage>
</organism>
<sequence length="53" mass="6122">MTTTFKGNKSHLPSKLCQQCGKAMTWRKAWANNWEQVKYCSERCRRAPSKGTS</sequence>
<evidence type="ECO:0000313" key="2">
    <source>
        <dbReference type="Proteomes" id="UP000311008"/>
    </source>
</evidence>
<gene>
    <name evidence="1" type="ORF">FIU01_09370</name>
</gene>
<dbReference type="KEGG" id="mmec:FIU01_09370"/>
<protein>
    <submittedName>
        <fullName evidence="1">DUF2256 domain-containing protein</fullName>
    </submittedName>
</protein>
<dbReference type="RefSeq" id="WP_140004042.1">
    <property type="nucleotide sequence ID" value="NZ_CP040946.1"/>
</dbReference>
<dbReference type="PANTHER" id="PTHR37463:SF1">
    <property type="entry name" value="DUF2256 DOMAIN-CONTAINING PROTEIN"/>
    <property type="match status" value="1"/>
</dbReference>
<dbReference type="Proteomes" id="UP000311008">
    <property type="component" value="Chromosome"/>
</dbReference>
<reference evidence="2" key="1">
    <citation type="journal article" date="2019" name="ISME J.">
        <title>Evolution in action: habitat transition from sediment to the pelagial leads to genome streamlining in Methylophilaceae.</title>
        <authorList>
            <person name="Salcher M."/>
            <person name="Schaefle D."/>
            <person name="Kaspar M."/>
            <person name="Neuenschwander S.M."/>
            <person name="Ghai R."/>
        </authorList>
    </citation>
    <scope>NUCLEOTIDE SEQUENCE [LARGE SCALE GENOMIC DNA]</scope>
    <source>
        <strain evidence="2">MMS-M-51</strain>
    </source>
</reference>
<dbReference type="PANTHER" id="PTHR37463">
    <property type="entry name" value="GSL3115 PROTEIN"/>
    <property type="match status" value="1"/>
</dbReference>
<dbReference type="OrthoDB" id="27194at2"/>
<accession>A0A5B8CTV0</accession>
<dbReference type="PIRSF" id="PIRSF037205">
    <property type="entry name" value="UCP037205"/>
    <property type="match status" value="1"/>
</dbReference>